<organism evidence="4 5">
    <name type="scientific">Aquimarina spongiae</name>
    <dbReference type="NCBI Taxonomy" id="570521"/>
    <lineage>
        <taxon>Bacteria</taxon>
        <taxon>Pseudomonadati</taxon>
        <taxon>Bacteroidota</taxon>
        <taxon>Flavobacteriia</taxon>
        <taxon>Flavobacteriales</taxon>
        <taxon>Flavobacteriaceae</taxon>
        <taxon>Aquimarina</taxon>
    </lineage>
</organism>
<keyword evidence="2" id="KW-0812">Transmembrane</keyword>
<reference evidence="5" key="1">
    <citation type="submission" date="2016-11" db="EMBL/GenBank/DDBJ databases">
        <authorList>
            <person name="Varghese N."/>
            <person name="Submissions S."/>
        </authorList>
    </citation>
    <scope>NUCLEOTIDE SEQUENCE [LARGE SCALE GENOMIC DNA]</scope>
    <source>
        <strain evidence="5">DSM 22623</strain>
    </source>
</reference>
<dbReference type="AlphaFoldDB" id="A0A1M6G1J4"/>
<feature type="coiled-coil region" evidence="1">
    <location>
        <begin position="161"/>
        <end position="203"/>
    </location>
</feature>
<keyword evidence="2" id="KW-0472">Membrane</keyword>
<dbReference type="OrthoDB" id="981213at2"/>
<dbReference type="RefSeq" id="WP_073316237.1">
    <property type="nucleotide sequence ID" value="NZ_FQYP01000005.1"/>
</dbReference>
<feature type="chain" id="PRO_5012703090" description="tRNA (Guanine-N1)-methyltransferase" evidence="3">
    <location>
        <begin position="24"/>
        <end position="206"/>
    </location>
</feature>
<gene>
    <name evidence="4" type="ORF">SAMN04488508_10521</name>
</gene>
<keyword evidence="3" id="KW-0732">Signal</keyword>
<keyword evidence="2" id="KW-1133">Transmembrane helix</keyword>
<feature type="signal peptide" evidence="3">
    <location>
        <begin position="1"/>
        <end position="23"/>
    </location>
</feature>
<evidence type="ECO:0000256" key="2">
    <source>
        <dbReference type="SAM" id="Phobius"/>
    </source>
</evidence>
<accession>A0A1M6G1J4</accession>
<feature type="coiled-coil region" evidence="1">
    <location>
        <begin position="75"/>
        <end position="116"/>
    </location>
</feature>
<evidence type="ECO:0008006" key="6">
    <source>
        <dbReference type="Google" id="ProtNLM"/>
    </source>
</evidence>
<evidence type="ECO:0000313" key="5">
    <source>
        <dbReference type="Proteomes" id="UP000184432"/>
    </source>
</evidence>
<dbReference type="STRING" id="570521.SAMN04488508_10521"/>
<evidence type="ECO:0000313" key="4">
    <source>
        <dbReference type="EMBL" id="SHJ03845.1"/>
    </source>
</evidence>
<protein>
    <recommendedName>
        <fullName evidence="6">tRNA (Guanine-N1)-methyltransferase</fullName>
    </recommendedName>
</protein>
<keyword evidence="1" id="KW-0175">Coiled coil</keyword>
<proteinExistence type="predicted"/>
<sequence length="206" mass="23477">MKLLQYLFFSIIITLSFSNQAKAQEENLSAEQALQQESIEGQFDVVIKKSGRYQEYKVVKQVWLNKLKSNTIDSIKTLESKLTVSNQQIEQQKTTISGLQESLNKTNEDLAAVTNEKDSMSFVGASVSKSSYKTIMWLIVGGLVLLLSFFIFKFKNSNAVTVQAKKALAETEAEFEDHRRRALEREQKVMRKLQDEINKQRKAGAK</sequence>
<evidence type="ECO:0000256" key="3">
    <source>
        <dbReference type="SAM" id="SignalP"/>
    </source>
</evidence>
<keyword evidence="5" id="KW-1185">Reference proteome</keyword>
<evidence type="ECO:0000256" key="1">
    <source>
        <dbReference type="SAM" id="Coils"/>
    </source>
</evidence>
<dbReference type="Proteomes" id="UP000184432">
    <property type="component" value="Unassembled WGS sequence"/>
</dbReference>
<name>A0A1M6G1J4_9FLAO</name>
<dbReference type="EMBL" id="FQYP01000005">
    <property type="protein sequence ID" value="SHJ03845.1"/>
    <property type="molecule type" value="Genomic_DNA"/>
</dbReference>
<feature type="transmembrane region" description="Helical" evidence="2">
    <location>
        <begin position="135"/>
        <end position="152"/>
    </location>
</feature>